<dbReference type="EMBL" id="KZ309497">
    <property type="protein sequence ID" value="KAG8239042.1"/>
    <property type="molecule type" value="Genomic_DNA"/>
</dbReference>
<accession>A0A8K0KPU7</accession>
<dbReference type="Gene3D" id="3.40.850.10">
    <property type="entry name" value="Kinesin motor domain"/>
    <property type="match status" value="1"/>
</dbReference>
<feature type="domain" description="Kinesin motor" evidence="8">
    <location>
        <begin position="26"/>
        <end position="350"/>
    </location>
</feature>
<keyword evidence="6" id="KW-0206">Cytoskeleton</keyword>
<feature type="non-terminal residue" evidence="9">
    <location>
        <position position="1"/>
    </location>
</feature>
<sequence length="369" mass="41392">MHQILNEEQDINSNHVKEEAKVTHHPVKVVIRCRPFSEKEISIHGKEAGILLDEELGTVDVLDPKNKTVHRTYAFDGVYGPERTQEDVYIGCCKAVTDSILDGFNGSIIAYGQTGTGKTYTMEGDLRNTEQQGMMCRVVQHIFSRINMDTSRSYQVNLSYIEIYQDTLRDLLNISGKKLTMHEVENGIYMDGLSNVTCRDFNDVLNWYHNGKVNRRTRRTNMSISSSRSHTILRLTVTSFDEKKEVKTGILNLVDLAGSESQRKAGTKGEALKEASKMNNSLSTLGKVVSMISSGNHRHIPYRDCKLTRVLQESLGGNCFTTILATIGPCVSDFEETLNTLRFSAHARNLKKTVKANFSPRCGEGGFIK</sequence>
<dbReference type="InterPro" id="IPR001752">
    <property type="entry name" value="Kinesin_motor_dom"/>
</dbReference>
<evidence type="ECO:0000256" key="3">
    <source>
        <dbReference type="ARBA" id="ARBA00022840"/>
    </source>
</evidence>
<proteinExistence type="inferred from homology"/>
<dbReference type="PANTHER" id="PTHR47968:SF75">
    <property type="entry name" value="CENTROMERE-ASSOCIATED PROTEIN E"/>
    <property type="match status" value="1"/>
</dbReference>
<dbReference type="GO" id="GO:0003777">
    <property type="term" value="F:microtubule motor activity"/>
    <property type="evidence" value="ECO:0007669"/>
    <property type="project" value="InterPro"/>
</dbReference>
<dbReference type="InterPro" id="IPR027640">
    <property type="entry name" value="Kinesin-like_fam"/>
</dbReference>
<dbReference type="GO" id="GO:0008017">
    <property type="term" value="F:microtubule binding"/>
    <property type="evidence" value="ECO:0007669"/>
    <property type="project" value="InterPro"/>
</dbReference>
<evidence type="ECO:0000256" key="5">
    <source>
        <dbReference type="ARBA" id="ARBA00023175"/>
    </source>
</evidence>
<dbReference type="GO" id="GO:0007018">
    <property type="term" value="P:microtubule-based movement"/>
    <property type="evidence" value="ECO:0007669"/>
    <property type="project" value="InterPro"/>
</dbReference>
<dbReference type="GO" id="GO:0015630">
    <property type="term" value="C:microtubule cytoskeleton"/>
    <property type="evidence" value="ECO:0007669"/>
    <property type="project" value="UniProtKB-ARBA"/>
</dbReference>
<dbReference type="Pfam" id="PF00225">
    <property type="entry name" value="Kinesin"/>
    <property type="match status" value="1"/>
</dbReference>
<dbReference type="SUPFAM" id="SSF52540">
    <property type="entry name" value="P-loop containing nucleoside triphosphate hydrolases"/>
    <property type="match status" value="1"/>
</dbReference>
<keyword evidence="5 7" id="KW-0505">Motor protein</keyword>
<organism evidence="9 10">
    <name type="scientific">Ladona fulva</name>
    <name type="common">Scarce chaser dragonfly</name>
    <name type="synonym">Libellula fulva</name>
    <dbReference type="NCBI Taxonomy" id="123851"/>
    <lineage>
        <taxon>Eukaryota</taxon>
        <taxon>Metazoa</taxon>
        <taxon>Ecdysozoa</taxon>
        <taxon>Arthropoda</taxon>
        <taxon>Hexapoda</taxon>
        <taxon>Insecta</taxon>
        <taxon>Pterygota</taxon>
        <taxon>Palaeoptera</taxon>
        <taxon>Odonata</taxon>
        <taxon>Epiprocta</taxon>
        <taxon>Anisoptera</taxon>
        <taxon>Libelluloidea</taxon>
        <taxon>Libellulidae</taxon>
        <taxon>Ladona</taxon>
    </lineage>
</organism>
<keyword evidence="10" id="KW-1185">Reference proteome</keyword>
<evidence type="ECO:0000256" key="1">
    <source>
        <dbReference type="ARBA" id="ARBA00004245"/>
    </source>
</evidence>
<gene>
    <name evidence="9" type="ORF">J437_LFUL018877</name>
</gene>
<evidence type="ECO:0000256" key="2">
    <source>
        <dbReference type="ARBA" id="ARBA00022741"/>
    </source>
</evidence>
<comment type="caution">
    <text evidence="9">The sequence shown here is derived from an EMBL/GenBank/DDBJ whole genome shotgun (WGS) entry which is preliminary data.</text>
</comment>
<dbReference type="CDD" id="cd00106">
    <property type="entry name" value="KISc"/>
    <property type="match status" value="1"/>
</dbReference>
<comment type="subcellular location">
    <subcellularLocation>
        <location evidence="1">Cytoplasm</location>
        <location evidence="1">Cytoskeleton</location>
    </subcellularLocation>
</comment>
<name>A0A8K0KPU7_LADFU</name>
<dbReference type="SMART" id="SM00129">
    <property type="entry name" value="KISc"/>
    <property type="match status" value="1"/>
</dbReference>
<evidence type="ECO:0000256" key="7">
    <source>
        <dbReference type="PROSITE-ProRule" id="PRU00283"/>
    </source>
</evidence>
<dbReference type="OrthoDB" id="3176171at2759"/>
<keyword evidence="2 7" id="KW-0547">Nucleotide-binding</keyword>
<dbReference type="PRINTS" id="PR00380">
    <property type="entry name" value="KINESINHEAVY"/>
</dbReference>
<dbReference type="InterPro" id="IPR036961">
    <property type="entry name" value="Kinesin_motor_dom_sf"/>
</dbReference>
<feature type="binding site" evidence="7">
    <location>
        <begin position="112"/>
        <end position="119"/>
    </location>
    <ligand>
        <name>ATP</name>
        <dbReference type="ChEBI" id="CHEBI:30616"/>
    </ligand>
</feature>
<protein>
    <recommendedName>
        <fullName evidence="8">Kinesin motor domain-containing protein</fullName>
    </recommendedName>
</protein>
<comment type="similarity">
    <text evidence="7">Belongs to the TRAFAC class myosin-kinesin ATPase superfamily. Kinesin family.</text>
</comment>
<dbReference type="InterPro" id="IPR027417">
    <property type="entry name" value="P-loop_NTPase"/>
</dbReference>
<reference evidence="9" key="2">
    <citation type="submission" date="2017-10" db="EMBL/GenBank/DDBJ databases">
        <title>Ladona fulva Genome sequencing and assembly.</title>
        <authorList>
            <person name="Murali S."/>
            <person name="Richards S."/>
            <person name="Bandaranaike D."/>
            <person name="Bellair M."/>
            <person name="Blankenburg K."/>
            <person name="Chao H."/>
            <person name="Dinh H."/>
            <person name="Doddapaneni H."/>
            <person name="Dugan-Rocha S."/>
            <person name="Elkadiri S."/>
            <person name="Gnanaolivu R."/>
            <person name="Hernandez B."/>
            <person name="Skinner E."/>
            <person name="Javaid M."/>
            <person name="Lee S."/>
            <person name="Li M."/>
            <person name="Ming W."/>
            <person name="Munidasa M."/>
            <person name="Muniz J."/>
            <person name="Nguyen L."/>
            <person name="Hughes D."/>
            <person name="Osuji N."/>
            <person name="Pu L.-L."/>
            <person name="Puazo M."/>
            <person name="Qu C."/>
            <person name="Quiroz J."/>
            <person name="Raj R."/>
            <person name="Weissenberger G."/>
            <person name="Xin Y."/>
            <person name="Zou X."/>
            <person name="Han Y."/>
            <person name="Worley K."/>
            <person name="Muzny D."/>
            <person name="Gibbs R."/>
        </authorList>
    </citation>
    <scope>NUCLEOTIDE SEQUENCE</scope>
    <source>
        <strain evidence="9">Sampled in the wild</strain>
    </source>
</reference>
<keyword evidence="4" id="KW-0175">Coiled coil</keyword>
<dbReference type="PROSITE" id="PS50067">
    <property type="entry name" value="KINESIN_MOTOR_2"/>
    <property type="match status" value="1"/>
</dbReference>
<keyword evidence="6" id="KW-0963">Cytoplasm</keyword>
<evidence type="ECO:0000313" key="9">
    <source>
        <dbReference type="EMBL" id="KAG8239042.1"/>
    </source>
</evidence>
<reference evidence="9" key="1">
    <citation type="submission" date="2013-04" db="EMBL/GenBank/DDBJ databases">
        <authorList>
            <person name="Qu J."/>
            <person name="Murali S.C."/>
            <person name="Bandaranaike D."/>
            <person name="Bellair M."/>
            <person name="Blankenburg K."/>
            <person name="Chao H."/>
            <person name="Dinh H."/>
            <person name="Doddapaneni H."/>
            <person name="Downs B."/>
            <person name="Dugan-Rocha S."/>
            <person name="Elkadiri S."/>
            <person name="Gnanaolivu R.D."/>
            <person name="Hernandez B."/>
            <person name="Javaid M."/>
            <person name="Jayaseelan J.C."/>
            <person name="Lee S."/>
            <person name="Li M."/>
            <person name="Ming W."/>
            <person name="Munidasa M."/>
            <person name="Muniz J."/>
            <person name="Nguyen L."/>
            <person name="Ongeri F."/>
            <person name="Osuji N."/>
            <person name="Pu L.-L."/>
            <person name="Puazo M."/>
            <person name="Qu C."/>
            <person name="Quiroz J."/>
            <person name="Raj R."/>
            <person name="Weissenberger G."/>
            <person name="Xin Y."/>
            <person name="Zou X."/>
            <person name="Han Y."/>
            <person name="Richards S."/>
            <person name="Worley K."/>
            <person name="Muzny D."/>
            <person name="Gibbs R."/>
        </authorList>
    </citation>
    <scope>NUCLEOTIDE SEQUENCE</scope>
    <source>
        <strain evidence="9">Sampled in the wild</strain>
    </source>
</reference>
<evidence type="ECO:0000259" key="8">
    <source>
        <dbReference type="PROSITE" id="PS50067"/>
    </source>
</evidence>
<dbReference type="PANTHER" id="PTHR47968">
    <property type="entry name" value="CENTROMERE PROTEIN E"/>
    <property type="match status" value="1"/>
</dbReference>
<evidence type="ECO:0000256" key="4">
    <source>
        <dbReference type="ARBA" id="ARBA00023054"/>
    </source>
</evidence>
<evidence type="ECO:0000313" key="10">
    <source>
        <dbReference type="Proteomes" id="UP000792457"/>
    </source>
</evidence>
<dbReference type="AlphaFoldDB" id="A0A8K0KPU7"/>
<dbReference type="GO" id="GO:0005524">
    <property type="term" value="F:ATP binding"/>
    <property type="evidence" value="ECO:0007669"/>
    <property type="project" value="UniProtKB-UniRule"/>
</dbReference>
<evidence type="ECO:0000256" key="6">
    <source>
        <dbReference type="ARBA" id="ARBA00023212"/>
    </source>
</evidence>
<keyword evidence="3 7" id="KW-0067">ATP-binding</keyword>
<dbReference type="Proteomes" id="UP000792457">
    <property type="component" value="Unassembled WGS sequence"/>
</dbReference>